<dbReference type="Proteomes" id="UP000298030">
    <property type="component" value="Unassembled WGS sequence"/>
</dbReference>
<evidence type="ECO:0000313" key="1">
    <source>
        <dbReference type="EMBL" id="TEB17456.1"/>
    </source>
</evidence>
<keyword evidence="2" id="KW-1185">Reference proteome</keyword>
<reference evidence="1 2" key="1">
    <citation type="journal article" date="2019" name="Nat. Ecol. Evol.">
        <title>Megaphylogeny resolves global patterns of mushroom evolution.</title>
        <authorList>
            <person name="Varga T."/>
            <person name="Krizsan K."/>
            <person name="Foldi C."/>
            <person name="Dima B."/>
            <person name="Sanchez-Garcia M."/>
            <person name="Sanchez-Ramirez S."/>
            <person name="Szollosi G.J."/>
            <person name="Szarkandi J.G."/>
            <person name="Papp V."/>
            <person name="Albert L."/>
            <person name="Andreopoulos W."/>
            <person name="Angelini C."/>
            <person name="Antonin V."/>
            <person name="Barry K.W."/>
            <person name="Bougher N.L."/>
            <person name="Buchanan P."/>
            <person name="Buyck B."/>
            <person name="Bense V."/>
            <person name="Catcheside P."/>
            <person name="Chovatia M."/>
            <person name="Cooper J."/>
            <person name="Damon W."/>
            <person name="Desjardin D."/>
            <person name="Finy P."/>
            <person name="Geml J."/>
            <person name="Haridas S."/>
            <person name="Hughes K."/>
            <person name="Justo A."/>
            <person name="Karasinski D."/>
            <person name="Kautmanova I."/>
            <person name="Kiss B."/>
            <person name="Kocsube S."/>
            <person name="Kotiranta H."/>
            <person name="LaButti K.M."/>
            <person name="Lechner B.E."/>
            <person name="Liimatainen K."/>
            <person name="Lipzen A."/>
            <person name="Lukacs Z."/>
            <person name="Mihaltcheva S."/>
            <person name="Morgado L.N."/>
            <person name="Niskanen T."/>
            <person name="Noordeloos M.E."/>
            <person name="Ohm R.A."/>
            <person name="Ortiz-Santana B."/>
            <person name="Ovrebo C."/>
            <person name="Racz N."/>
            <person name="Riley R."/>
            <person name="Savchenko A."/>
            <person name="Shiryaev A."/>
            <person name="Soop K."/>
            <person name="Spirin V."/>
            <person name="Szebenyi C."/>
            <person name="Tomsovsky M."/>
            <person name="Tulloss R.E."/>
            <person name="Uehling J."/>
            <person name="Grigoriev I.V."/>
            <person name="Vagvolgyi C."/>
            <person name="Papp T."/>
            <person name="Martin F.M."/>
            <person name="Miettinen O."/>
            <person name="Hibbett D.S."/>
            <person name="Nagy L.G."/>
        </authorList>
    </citation>
    <scope>NUCLEOTIDE SEQUENCE [LARGE SCALE GENOMIC DNA]</scope>
    <source>
        <strain evidence="1 2">FP101781</strain>
    </source>
</reference>
<organism evidence="1 2">
    <name type="scientific">Coprinellus micaceus</name>
    <name type="common">Glistening ink-cap mushroom</name>
    <name type="synonym">Coprinus micaceus</name>
    <dbReference type="NCBI Taxonomy" id="71717"/>
    <lineage>
        <taxon>Eukaryota</taxon>
        <taxon>Fungi</taxon>
        <taxon>Dikarya</taxon>
        <taxon>Basidiomycota</taxon>
        <taxon>Agaricomycotina</taxon>
        <taxon>Agaricomycetes</taxon>
        <taxon>Agaricomycetidae</taxon>
        <taxon>Agaricales</taxon>
        <taxon>Agaricineae</taxon>
        <taxon>Psathyrellaceae</taxon>
        <taxon>Coprinellus</taxon>
    </lineage>
</organism>
<dbReference type="EMBL" id="QPFP01000305">
    <property type="protein sequence ID" value="TEB17456.1"/>
    <property type="molecule type" value="Genomic_DNA"/>
</dbReference>
<name>A0A4Y7S7Q6_COPMI</name>
<comment type="caution">
    <text evidence="1">The sequence shown here is derived from an EMBL/GenBank/DDBJ whole genome shotgun (WGS) entry which is preliminary data.</text>
</comment>
<protein>
    <submittedName>
        <fullName evidence="1">Uncharacterized protein</fullName>
    </submittedName>
</protein>
<sequence length="223" mass="24418">MDMGMGITADETGVLIALNPGDARGYPFPKLRTVNLKLWGGNEETMIAIVDLVEKRRGMDRASSIARLDTLDINFRVPLGRDVLLDLERKGVDTDGFQCSTGFWLQGSSVFGILGCRVVEFWGVWMFWAPGLQGCWQFGLQGASWQAVSMGGGLSGMHCMHRLTRGKPSRVSFGDVLGEIHCTHRLTRGKVYLSEYIADSQAAGCPSACASTTQFQRAPTRAH</sequence>
<evidence type="ECO:0000313" key="2">
    <source>
        <dbReference type="Proteomes" id="UP000298030"/>
    </source>
</evidence>
<accession>A0A4Y7S7Q6</accession>
<gene>
    <name evidence="1" type="ORF">FA13DRAFT_1720614</name>
</gene>
<dbReference type="AlphaFoldDB" id="A0A4Y7S7Q6"/>
<proteinExistence type="predicted"/>